<dbReference type="CDD" id="cd22823">
    <property type="entry name" value="Gal_Rha_Lectin"/>
    <property type="match status" value="1"/>
</dbReference>
<protein>
    <recommendedName>
        <fullName evidence="5">SUEL-type lectin domain-containing protein</fullName>
    </recommendedName>
</protein>
<evidence type="ECO:0000256" key="1">
    <source>
        <dbReference type="SAM" id="Phobius"/>
    </source>
</evidence>
<evidence type="ECO:0000313" key="2">
    <source>
        <dbReference type="EMBL" id="CAF0741508.1"/>
    </source>
</evidence>
<feature type="transmembrane region" description="Helical" evidence="1">
    <location>
        <begin position="484"/>
        <end position="504"/>
    </location>
</feature>
<keyword evidence="1" id="KW-0472">Membrane</keyword>
<comment type="caution">
    <text evidence="3">The sequence shown here is derived from an EMBL/GenBank/DDBJ whole genome shotgun (WGS) entry which is preliminary data.</text>
</comment>
<dbReference type="AlphaFoldDB" id="A0A813QQE8"/>
<keyword evidence="1" id="KW-1133">Transmembrane helix</keyword>
<evidence type="ECO:0000313" key="4">
    <source>
        <dbReference type="Proteomes" id="UP000663870"/>
    </source>
</evidence>
<dbReference type="EMBL" id="CAJNOL010000034">
    <property type="protein sequence ID" value="CAF0771292.1"/>
    <property type="molecule type" value="Genomic_DNA"/>
</dbReference>
<keyword evidence="4" id="KW-1185">Reference proteome</keyword>
<name>A0A813QQE8_9BILA</name>
<dbReference type="EMBL" id="CAJNOH010000008">
    <property type="protein sequence ID" value="CAF0741508.1"/>
    <property type="molecule type" value="Genomic_DNA"/>
</dbReference>
<accession>A0A813QQE8</accession>
<dbReference type="Proteomes" id="UP000663854">
    <property type="component" value="Unassembled WGS sequence"/>
</dbReference>
<dbReference type="Proteomes" id="UP000663870">
    <property type="component" value="Unassembled WGS sequence"/>
</dbReference>
<sequence length="624" mass="71158">MDNQDNSINNDHHNDENEEVIPSITAIGEGDTYPISDSESTTDVMPLIDTNVIQDEEQGELNQSNIVQLRLRCSLYEHIEIIRVIYGYSKQRSINQCQFSIYDCIQEGSSRNILSCNGKQTCFINLTKNEIFSTTITTHGVPACSDFNYVQVNFGCVLDAKDICDSWKDEGTIIHLSHTRSKDKQYNECQCKVRSSLSNGQVLLHAREINRQFANLEDLRSKKDSNTDCKSTTYLEINTDRSERKCMDNLPSNGNALFGSGSHNFTLNYVRNDPLSELFFYFELKASPVKNDHYVQIICNWARRTTTIRTTVPMTTRKRKITTINMSDGLKLSRLDLIRHPLISENEINNHNIDEDIDISLIDNNDETETTIMNNEYEVEEDEEKHLTTNSIIKQLKSKIKKKIKTSTTILLDSTTTGTPSISNHKNDDDDEWSHILSMAGIDSLSSSSEQFFLFNNDTFINSAQASILSNEENSRYKMSKNKFLIICLLMIFTIIFILSLYCLKVKQSGFIRRLKININVALLFCCEASKLLFSSSNHTNSLSSTSTNTMTRHQQSLSLQIGDYRSSEYYTNNPGNNFHTTESIYDYDGGGKSIYSIDDYDDDQPQQSAYITQYDRYSAGDTC</sequence>
<organism evidence="3 4">
    <name type="scientific">Rotaria sordida</name>
    <dbReference type="NCBI Taxonomy" id="392033"/>
    <lineage>
        <taxon>Eukaryota</taxon>
        <taxon>Metazoa</taxon>
        <taxon>Spiralia</taxon>
        <taxon>Gnathifera</taxon>
        <taxon>Rotifera</taxon>
        <taxon>Eurotatoria</taxon>
        <taxon>Bdelloidea</taxon>
        <taxon>Philodinida</taxon>
        <taxon>Philodinidae</taxon>
        <taxon>Rotaria</taxon>
    </lineage>
</organism>
<reference evidence="3" key="1">
    <citation type="submission" date="2021-02" db="EMBL/GenBank/DDBJ databases">
        <authorList>
            <person name="Nowell W R."/>
        </authorList>
    </citation>
    <scope>NUCLEOTIDE SEQUENCE</scope>
</reference>
<keyword evidence="1" id="KW-0812">Transmembrane</keyword>
<proteinExistence type="predicted"/>
<gene>
    <name evidence="3" type="ORF">JXQ802_LOCUS2725</name>
    <name evidence="2" type="ORF">PYM288_LOCUS1583</name>
</gene>
<evidence type="ECO:0008006" key="5">
    <source>
        <dbReference type="Google" id="ProtNLM"/>
    </source>
</evidence>
<evidence type="ECO:0000313" key="3">
    <source>
        <dbReference type="EMBL" id="CAF0771292.1"/>
    </source>
</evidence>